<keyword evidence="2" id="KW-1185">Reference proteome</keyword>
<evidence type="ECO:0000313" key="2">
    <source>
        <dbReference type="Proteomes" id="UP000033121"/>
    </source>
</evidence>
<reference evidence="1 2" key="1">
    <citation type="submission" date="2015-04" db="EMBL/GenBank/DDBJ databases">
        <title>Whole genome shotgun sequence of Flavihumibacter petaseus NBRC 106054.</title>
        <authorList>
            <person name="Miyazawa S."/>
            <person name="Hosoyama A."/>
            <person name="Hashimoto M."/>
            <person name="Noguchi M."/>
            <person name="Tsuchikane K."/>
            <person name="Ohji S."/>
            <person name="Yamazoe A."/>
            <person name="Ichikawa N."/>
            <person name="Kimura A."/>
            <person name="Fujita N."/>
        </authorList>
    </citation>
    <scope>NUCLEOTIDE SEQUENCE [LARGE SCALE GENOMIC DNA]</scope>
    <source>
        <strain evidence="1 2">NBRC 106054</strain>
    </source>
</reference>
<name>A0A0E9N283_9BACT</name>
<evidence type="ECO:0000313" key="1">
    <source>
        <dbReference type="EMBL" id="GAO43425.1"/>
    </source>
</evidence>
<dbReference type="OrthoDB" id="649238at2"/>
<comment type="caution">
    <text evidence="1">The sequence shown here is derived from an EMBL/GenBank/DDBJ whole genome shotgun (WGS) entry which is preliminary data.</text>
</comment>
<gene>
    <name evidence="1" type="ORF">FPE01S_02_05300</name>
</gene>
<dbReference type="STRING" id="1220578.FPE01S_02_05300"/>
<dbReference type="RefSeq" id="WP_046369307.1">
    <property type="nucleotide sequence ID" value="NZ_BBWV01000002.1"/>
</dbReference>
<protein>
    <submittedName>
        <fullName evidence="1">Uncharacterized protein</fullName>
    </submittedName>
</protein>
<dbReference type="AlphaFoldDB" id="A0A0E9N283"/>
<sequence length="278" mass="31246">MIRSVILATGAVLLALSLRAQELYVFTEPASNIPGGSLNAKLAARYTRNQYTGAFAQRYTPELMAGISKAVQVKVSGTFSDFYSSALQPESFKGYVKWRFLSEDDIHRHFRMAAFADGSWSRNDMVYDEMTLDGDNSGIQGGIVATQLLNRLAISGTASVMRIFDEKFKDPAHASLHDQNSINYSFSAGYLLFPFHNDDYRQMNGNLYLEMLGAKGLEQGNYYLDAAPAIQLIFNSRIKVNAGARFQVTGDMTRLARNNYFLSVETSFLQVFRKRRRE</sequence>
<accession>A0A0E9N283</accession>
<organism evidence="1 2">
    <name type="scientific">Flavihumibacter petaseus NBRC 106054</name>
    <dbReference type="NCBI Taxonomy" id="1220578"/>
    <lineage>
        <taxon>Bacteria</taxon>
        <taxon>Pseudomonadati</taxon>
        <taxon>Bacteroidota</taxon>
        <taxon>Chitinophagia</taxon>
        <taxon>Chitinophagales</taxon>
        <taxon>Chitinophagaceae</taxon>
        <taxon>Flavihumibacter</taxon>
    </lineage>
</organism>
<dbReference type="EMBL" id="BBWV01000002">
    <property type="protein sequence ID" value="GAO43425.1"/>
    <property type="molecule type" value="Genomic_DNA"/>
</dbReference>
<dbReference type="Proteomes" id="UP000033121">
    <property type="component" value="Unassembled WGS sequence"/>
</dbReference>
<proteinExistence type="predicted"/>